<evidence type="ECO:0000313" key="2">
    <source>
        <dbReference type="Proteomes" id="UP000654471"/>
    </source>
</evidence>
<reference evidence="2" key="1">
    <citation type="journal article" date="2019" name="Int. J. Syst. Evol. Microbiol.">
        <title>The Global Catalogue of Microorganisms (GCM) 10K type strain sequencing project: providing services to taxonomists for standard genome sequencing and annotation.</title>
        <authorList>
            <consortium name="The Broad Institute Genomics Platform"/>
            <consortium name="The Broad Institute Genome Sequencing Center for Infectious Disease"/>
            <person name="Wu L."/>
            <person name="Ma J."/>
        </authorList>
    </citation>
    <scope>NUCLEOTIDE SEQUENCE [LARGE SCALE GENOMIC DNA]</scope>
    <source>
        <strain evidence="2">JCM 3399</strain>
    </source>
</reference>
<protein>
    <recommendedName>
        <fullName evidence="3">Knr4/Smi1-like domain-containing protein</fullName>
    </recommendedName>
</protein>
<gene>
    <name evidence="1" type="ORF">GCM10010211_61750</name>
</gene>
<dbReference type="Proteomes" id="UP000654471">
    <property type="component" value="Unassembled WGS sequence"/>
</dbReference>
<proteinExistence type="predicted"/>
<dbReference type="SUPFAM" id="SSF160631">
    <property type="entry name" value="SMI1/KNR4-like"/>
    <property type="match status" value="1"/>
</dbReference>
<keyword evidence="2" id="KW-1185">Reference proteome</keyword>
<sequence length="187" mass="21446">MDQLWVDRLVKVTGWQQERQEIDWGPLEDGFGTSLPADYKEICALFAPGSFSAYLEVLRPVGGTSSSRVLDTWKRHLQLCAQYPLTPRTFEPHGLYGRSEKSGLILWARDETEGDYYWLADRSVDPAKWPVIAKPDPAEEWYRFDMSTSEFIYRVLADLEFTPFTVAGQMGKPFLMPYGQPLPMVGR</sequence>
<dbReference type="EMBL" id="BMRP01000029">
    <property type="protein sequence ID" value="GGU87183.1"/>
    <property type="molecule type" value="Genomic_DNA"/>
</dbReference>
<accession>A0ABQ2VL13</accession>
<dbReference type="InterPro" id="IPR037883">
    <property type="entry name" value="Knr4/Smi1-like_sf"/>
</dbReference>
<comment type="caution">
    <text evidence="1">The sequence shown here is derived from an EMBL/GenBank/DDBJ whole genome shotgun (WGS) entry which is preliminary data.</text>
</comment>
<evidence type="ECO:0008006" key="3">
    <source>
        <dbReference type="Google" id="ProtNLM"/>
    </source>
</evidence>
<dbReference type="RefSeq" id="WP_189305524.1">
    <property type="nucleotide sequence ID" value="NZ_BMRP01000029.1"/>
</dbReference>
<organism evidence="1 2">
    <name type="scientific">Streptomyces albospinus</name>
    <dbReference type="NCBI Taxonomy" id="285515"/>
    <lineage>
        <taxon>Bacteria</taxon>
        <taxon>Bacillati</taxon>
        <taxon>Actinomycetota</taxon>
        <taxon>Actinomycetes</taxon>
        <taxon>Kitasatosporales</taxon>
        <taxon>Streptomycetaceae</taxon>
        <taxon>Streptomyces</taxon>
    </lineage>
</organism>
<name>A0ABQ2VL13_9ACTN</name>
<evidence type="ECO:0000313" key="1">
    <source>
        <dbReference type="EMBL" id="GGU87183.1"/>
    </source>
</evidence>